<dbReference type="AlphaFoldDB" id="A0A7S8EAA8"/>
<feature type="region of interest" description="Disordered" evidence="1">
    <location>
        <begin position="132"/>
        <end position="301"/>
    </location>
</feature>
<name>A0A7S8EAA8_9CHLR</name>
<feature type="compositionally biased region" description="Low complexity" evidence="1">
    <location>
        <begin position="170"/>
        <end position="180"/>
    </location>
</feature>
<dbReference type="RefSeq" id="WP_195171322.1">
    <property type="nucleotide sequence ID" value="NZ_CP062983.1"/>
</dbReference>
<reference evidence="2 3" key="1">
    <citation type="submission" date="2020-02" db="EMBL/GenBank/DDBJ databases">
        <authorList>
            <person name="Zheng R.K."/>
            <person name="Sun C.M."/>
        </authorList>
    </citation>
    <scope>NUCLEOTIDE SEQUENCE [LARGE SCALE GENOMIC DNA]</scope>
    <source>
        <strain evidence="3">rifampicinis</strain>
    </source>
</reference>
<accession>A0A7S8EAA8</accession>
<evidence type="ECO:0000313" key="3">
    <source>
        <dbReference type="Proteomes" id="UP000594468"/>
    </source>
</evidence>
<feature type="compositionally biased region" description="Low complexity" evidence="1">
    <location>
        <begin position="133"/>
        <end position="149"/>
    </location>
</feature>
<evidence type="ECO:0000256" key="1">
    <source>
        <dbReference type="SAM" id="MobiDB-lite"/>
    </source>
</evidence>
<dbReference type="Proteomes" id="UP000594468">
    <property type="component" value="Chromosome"/>
</dbReference>
<feature type="compositionally biased region" description="Low complexity" evidence="1">
    <location>
        <begin position="222"/>
        <end position="233"/>
    </location>
</feature>
<feature type="compositionally biased region" description="Polar residues" evidence="1">
    <location>
        <begin position="277"/>
        <end position="286"/>
    </location>
</feature>
<dbReference type="EMBL" id="CP062983">
    <property type="protein sequence ID" value="QPC83255.1"/>
    <property type="molecule type" value="Genomic_DNA"/>
</dbReference>
<evidence type="ECO:0000313" key="2">
    <source>
        <dbReference type="EMBL" id="QPC83255.1"/>
    </source>
</evidence>
<proteinExistence type="predicted"/>
<dbReference type="KEGG" id="pmet:G4Y79_02440"/>
<protein>
    <submittedName>
        <fullName evidence="2">Uncharacterized protein</fullName>
    </submittedName>
</protein>
<feature type="compositionally biased region" description="Basic and acidic residues" evidence="1">
    <location>
        <begin position="261"/>
        <end position="272"/>
    </location>
</feature>
<gene>
    <name evidence="2" type="ORF">G4Y79_02440</name>
</gene>
<keyword evidence="3" id="KW-1185">Reference proteome</keyword>
<organism evidence="2 3">
    <name type="scientific">Phototrophicus methaneseepsis</name>
    <dbReference type="NCBI Taxonomy" id="2710758"/>
    <lineage>
        <taxon>Bacteria</taxon>
        <taxon>Bacillati</taxon>
        <taxon>Chloroflexota</taxon>
        <taxon>Candidatus Thermofontia</taxon>
        <taxon>Phototrophicales</taxon>
        <taxon>Phototrophicaceae</taxon>
        <taxon>Phototrophicus</taxon>
    </lineage>
</organism>
<feature type="compositionally biased region" description="Acidic residues" evidence="1">
    <location>
        <begin position="245"/>
        <end position="260"/>
    </location>
</feature>
<sequence>MASEEKLQQEIERLYESTAVRDDLNDSEAQVLLQWGADYLRQSAADTSDEAFEERSKYMRQLMKDINRFVGQREFMDSMREFEQLGKVMKWLPHTGLGEVNQAQAAVNLPEDKGDMRANLDAILEMITPGKTPATSQAAAQSAAPVQEAPSDEVPSDNAPKLSWHNEATQQKAPKAPQKLQQEKVDTAQSIDAQQAAPTQSEDAPEEAASAMAQLSELDPQQPEAEAPLLEGPPQEKIETNSESQSEDNQQEDSGQEEAEPTDRRNFFERLFGKQVSADTTYPSEQSSDDEPPQHPFSEES</sequence>
<feature type="compositionally biased region" description="Polar residues" evidence="1">
    <location>
        <begin position="187"/>
        <end position="202"/>
    </location>
</feature>